<evidence type="ECO:0000256" key="7">
    <source>
        <dbReference type="PIRSR" id="PIRSR627057-2"/>
    </source>
</evidence>
<feature type="transmembrane region" description="Helical" evidence="9">
    <location>
        <begin position="183"/>
        <end position="206"/>
    </location>
</feature>
<feature type="binding site" evidence="7">
    <location>
        <position position="289"/>
    </location>
    <ligand>
        <name>Zn(2+)</name>
        <dbReference type="ChEBI" id="CHEBI:29105"/>
        <note>catalytic</note>
    </ligand>
</feature>
<feature type="active site" evidence="6">
    <location>
        <position position="286"/>
    </location>
</feature>
<dbReference type="Gene3D" id="3.30.2010.10">
    <property type="entry name" value="Metalloproteases ('zincins'), catalytic domain"/>
    <property type="match status" value="1"/>
</dbReference>
<sequence>MDKEGRALVRKWALRAVIAYLLFGAVMYVYLFFLADTAIPHMYKGTSIDPATFLNSRELMLSEEYSKIRNLMFFLSKPYQWLFYYLILLFGISAMFERWAGNTAKWFPLQTIIYLFWLSLATFIVTFPFAYTSYLFSRTYNISTQLFSSWMKDQFLDFWVNYATMCIVVLVIYLMMRKFKKRWWLGVWVLSIPFSVFMMFIQPVIIDPLYNDFYPLKDKQLETKILTLAHEAEIPSEHVYEVDMSKKTNALNAYVTGVGSNSRIVLWDTTLERLDDEEVLFIMAHEMGHYVEKHIYKGIAGYVLLSFVGLWLTAKLMELWIRKRGETWKVKGMTNISSLPAFLLITSFLLFAASPLTNWVSRYQEMRADRYALEMTEDTDAAVRTFQDLTRAGLSQVNPPYLVKIFRYGHPTMLERIRMADEFEKQAKDD</sequence>
<feature type="transmembrane region" description="Helical" evidence="9">
    <location>
        <begin position="12"/>
        <end position="33"/>
    </location>
</feature>
<keyword evidence="1 8" id="KW-0645">Protease</keyword>
<proteinExistence type="inferred from homology"/>
<gene>
    <name evidence="12" type="ORF">D4T97_008000</name>
</gene>
<feature type="active site" description="Proton donor" evidence="6">
    <location>
        <position position="369"/>
    </location>
</feature>
<dbReference type="InterPro" id="IPR001915">
    <property type="entry name" value="Peptidase_M48"/>
</dbReference>
<feature type="transmembrane region" description="Helical" evidence="9">
    <location>
        <begin position="341"/>
        <end position="360"/>
    </location>
</feature>
<evidence type="ECO:0000256" key="5">
    <source>
        <dbReference type="ARBA" id="ARBA00023049"/>
    </source>
</evidence>
<feature type="transmembrane region" description="Helical" evidence="9">
    <location>
        <begin position="299"/>
        <end position="321"/>
    </location>
</feature>
<keyword evidence="9" id="KW-0812">Transmembrane</keyword>
<dbReference type="GO" id="GO:0071586">
    <property type="term" value="P:CAAX-box protein processing"/>
    <property type="evidence" value="ECO:0007669"/>
    <property type="project" value="InterPro"/>
</dbReference>
<accession>A0A429Y1S4</accession>
<organism evidence="12 13">
    <name type="scientific">Siminovitchia acidinfaciens</name>
    <dbReference type="NCBI Taxonomy" id="2321395"/>
    <lineage>
        <taxon>Bacteria</taxon>
        <taxon>Bacillati</taxon>
        <taxon>Bacillota</taxon>
        <taxon>Bacilli</taxon>
        <taxon>Bacillales</taxon>
        <taxon>Bacillaceae</taxon>
        <taxon>Siminovitchia</taxon>
    </lineage>
</organism>
<dbReference type="InterPro" id="IPR032456">
    <property type="entry name" value="Peptidase_M48_N"/>
</dbReference>
<dbReference type="InterPro" id="IPR027057">
    <property type="entry name" value="CAXX_Prtase_1"/>
</dbReference>
<keyword evidence="5 8" id="KW-0482">Metalloprotease</keyword>
<comment type="similarity">
    <text evidence="8">Belongs to the peptidase M48 family.</text>
</comment>
<keyword evidence="9" id="KW-1133">Transmembrane helix</keyword>
<dbReference type="EMBL" id="QYTV02000003">
    <property type="protein sequence ID" value="RST75192.1"/>
    <property type="molecule type" value="Genomic_DNA"/>
</dbReference>
<keyword evidence="9" id="KW-0472">Membrane</keyword>
<evidence type="ECO:0000256" key="3">
    <source>
        <dbReference type="ARBA" id="ARBA00022801"/>
    </source>
</evidence>
<keyword evidence="13" id="KW-1185">Reference proteome</keyword>
<keyword evidence="3 8" id="KW-0378">Hydrolase</keyword>
<name>A0A429Y1S4_9BACI</name>
<keyword evidence="2 7" id="KW-0479">Metal-binding</keyword>
<feature type="transmembrane region" description="Helical" evidence="9">
    <location>
        <begin position="81"/>
        <end position="100"/>
    </location>
</feature>
<feature type="transmembrane region" description="Helical" evidence="9">
    <location>
        <begin position="112"/>
        <end position="136"/>
    </location>
</feature>
<feature type="binding site" evidence="7">
    <location>
        <position position="285"/>
    </location>
    <ligand>
        <name>Zn(2+)</name>
        <dbReference type="ChEBI" id="CHEBI:29105"/>
        <note>catalytic</note>
    </ligand>
</feature>
<dbReference type="Pfam" id="PF01435">
    <property type="entry name" value="Peptidase_M48"/>
    <property type="match status" value="1"/>
</dbReference>
<comment type="cofactor">
    <cofactor evidence="7 8">
        <name>Zn(2+)</name>
        <dbReference type="ChEBI" id="CHEBI:29105"/>
    </cofactor>
    <text evidence="7 8">Binds 1 zinc ion per subunit.</text>
</comment>
<dbReference type="Pfam" id="PF16491">
    <property type="entry name" value="Peptidase_M48_N"/>
    <property type="match status" value="1"/>
</dbReference>
<evidence type="ECO:0000259" key="11">
    <source>
        <dbReference type="Pfam" id="PF16491"/>
    </source>
</evidence>
<dbReference type="CDD" id="cd07343">
    <property type="entry name" value="M48A_Zmpste24p_like"/>
    <property type="match status" value="1"/>
</dbReference>
<protein>
    <submittedName>
        <fullName evidence="12">M48 family peptidase</fullName>
    </submittedName>
</protein>
<dbReference type="GO" id="GO:0004222">
    <property type="term" value="F:metalloendopeptidase activity"/>
    <property type="evidence" value="ECO:0007669"/>
    <property type="project" value="InterPro"/>
</dbReference>
<evidence type="ECO:0000256" key="9">
    <source>
        <dbReference type="SAM" id="Phobius"/>
    </source>
</evidence>
<dbReference type="FunFam" id="3.30.2010.10:FF:000010">
    <property type="entry name" value="M48 family peptidase"/>
    <property type="match status" value="1"/>
</dbReference>
<dbReference type="GO" id="GO:0046872">
    <property type="term" value="F:metal ion binding"/>
    <property type="evidence" value="ECO:0007669"/>
    <property type="project" value="UniProtKB-KW"/>
</dbReference>
<dbReference type="OrthoDB" id="9781930at2"/>
<evidence type="ECO:0000259" key="10">
    <source>
        <dbReference type="Pfam" id="PF01435"/>
    </source>
</evidence>
<feature type="binding site" evidence="7">
    <location>
        <position position="365"/>
    </location>
    <ligand>
        <name>Zn(2+)</name>
        <dbReference type="ChEBI" id="CHEBI:29105"/>
        <note>catalytic</note>
    </ligand>
</feature>
<feature type="domain" description="CAAX prenyl protease 1 N-terminal" evidence="11">
    <location>
        <begin position="55"/>
        <end position="211"/>
    </location>
</feature>
<evidence type="ECO:0000256" key="2">
    <source>
        <dbReference type="ARBA" id="ARBA00022723"/>
    </source>
</evidence>
<keyword evidence="4 7" id="KW-0862">Zinc</keyword>
<reference evidence="12" key="1">
    <citation type="submission" date="2018-12" db="EMBL/GenBank/DDBJ databases">
        <authorList>
            <person name="Sun L."/>
            <person name="Chen Z."/>
        </authorList>
    </citation>
    <scope>NUCLEOTIDE SEQUENCE [LARGE SCALE GENOMIC DNA]</scope>
    <source>
        <strain evidence="12">3-2-2</strain>
    </source>
</reference>
<feature type="transmembrane region" description="Helical" evidence="9">
    <location>
        <begin position="156"/>
        <end position="176"/>
    </location>
</feature>
<evidence type="ECO:0000256" key="8">
    <source>
        <dbReference type="RuleBase" id="RU003983"/>
    </source>
</evidence>
<evidence type="ECO:0000313" key="12">
    <source>
        <dbReference type="EMBL" id="RST75192.1"/>
    </source>
</evidence>
<evidence type="ECO:0000256" key="6">
    <source>
        <dbReference type="PIRSR" id="PIRSR627057-1"/>
    </source>
</evidence>
<evidence type="ECO:0000313" key="13">
    <source>
        <dbReference type="Proteomes" id="UP000287156"/>
    </source>
</evidence>
<comment type="caution">
    <text evidence="12">The sequence shown here is derived from an EMBL/GenBank/DDBJ whole genome shotgun (WGS) entry which is preliminary data.</text>
</comment>
<dbReference type="AlphaFoldDB" id="A0A429Y1S4"/>
<evidence type="ECO:0000256" key="4">
    <source>
        <dbReference type="ARBA" id="ARBA00022833"/>
    </source>
</evidence>
<dbReference type="PANTHER" id="PTHR10120">
    <property type="entry name" value="CAAX PRENYL PROTEASE 1"/>
    <property type="match status" value="1"/>
</dbReference>
<feature type="domain" description="Peptidase M48" evidence="10">
    <location>
        <begin position="215"/>
        <end position="422"/>
    </location>
</feature>
<dbReference type="Proteomes" id="UP000287156">
    <property type="component" value="Unassembled WGS sequence"/>
</dbReference>
<evidence type="ECO:0000256" key="1">
    <source>
        <dbReference type="ARBA" id="ARBA00022670"/>
    </source>
</evidence>